<evidence type="ECO:0000313" key="2">
    <source>
        <dbReference type="EMBL" id="KAK6640735.1"/>
    </source>
</evidence>
<dbReference type="PANTHER" id="PTHR36300">
    <property type="entry name" value="RAW, ISOFORM A"/>
    <property type="match status" value="1"/>
</dbReference>
<sequence length="548" mass="62118">MNNNHHGDDYGDFQLAKTELPPHAWRPGQVHPIVVEPQSVAIERKGVGCDSPTIRNLFSFAYDLRDIKIRNLDKIRLISDRNMEGGMSRYEVFLGGSCNPTTWRTDIAIPELEKMNITYYNPVLRSVARKLECWSEGTAFSVGLMFADYPGQPNRARGPEDMTPQQVEEWRPELLEVEYQAKENATLMFFVLDNQTRGVSALIEVAHLAGNQRKLILVIQSYTQKNQIICDEHISQKEYEDLKTGQEVLQNLVERQRIPVYSDIKVALKSTENILREDLRTQDMHPSTATREFHLEPRDVFDKLDSDNSGKILLRETCLALRLLQRKNVSLEQLETMVRNLGYNLNGGNLDDAKIDYESFLRLMNEFETHQESGPYLDSTFLTCSSNFPCDVYLGGTLENTEWRETIAIPMLTLENLSYFTPKANGGRKQFTDVDAFAIESSYALLFVITGTARSIAAMAIAGHYIGRGANVVLCVQHLPEGAQLGSEVLSDRAIKDYNRGRMYLTDIAKRSGVSVFDEIPEAVESVVKKCAANRSRKYCFVTDGVRE</sequence>
<feature type="domain" description="EF-hand" evidence="1">
    <location>
        <begin position="292"/>
        <end position="327"/>
    </location>
</feature>
<reference evidence="2 3" key="1">
    <citation type="submission" date="2023-09" db="EMBL/GenBank/DDBJ databases">
        <title>Genomes of two closely related lineages of the louse Polyplax serrata with different host specificities.</title>
        <authorList>
            <person name="Martinu J."/>
            <person name="Tarabai H."/>
            <person name="Stefka J."/>
            <person name="Hypsa V."/>
        </authorList>
    </citation>
    <scope>NUCLEOTIDE SEQUENCE [LARGE SCALE GENOMIC DNA]</scope>
    <source>
        <strain evidence="2">98ZLc_SE</strain>
    </source>
</reference>
<evidence type="ECO:0000259" key="1">
    <source>
        <dbReference type="PROSITE" id="PS50222"/>
    </source>
</evidence>
<name>A0ABR1BDE2_POLSC</name>
<proteinExistence type="predicted"/>
<organism evidence="2 3">
    <name type="scientific">Polyplax serrata</name>
    <name type="common">Common mouse louse</name>
    <dbReference type="NCBI Taxonomy" id="468196"/>
    <lineage>
        <taxon>Eukaryota</taxon>
        <taxon>Metazoa</taxon>
        <taxon>Ecdysozoa</taxon>
        <taxon>Arthropoda</taxon>
        <taxon>Hexapoda</taxon>
        <taxon>Insecta</taxon>
        <taxon>Pterygota</taxon>
        <taxon>Neoptera</taxon>
        <taxon>Paraneoptera</taxon>
        <taxon>Psocodea</taxon>
        <taxon>Troctomorpha</taxon>
        <taxon>Phthiraptera</taxon>
        <taxon>Anoplura</taxon>
        <taxon>Polyplacidae</taxon>
        <taxon>Polyplax</taxon>
    </lineage>
</organism>
<dbReference type="InterPro" id="IPR039470">
    <property type="entry name" value="Nuc_deoxyri_tr2"/>
</dbReference>
<comment type="caution">
    <text evidence="2">The sequence shown here is derived from an EMBL/GenBank/DDBJ whole genome shotgun (WGS) entry which is preliminary data.</text>
</comment>
<dbReference type="InterPro" id="IPR011992">
    <property type="entry name" value="EF-hand-dom_pair"/>
</dbReference>
<dbReference type="SUPFAM" id="SSF47473">
    <property type="entry name" value="EF-hand"/>
    <property type="match status" value="1"/>
</dbReference>
<dbReference type="PROSITE" id="PS50222">
    <property type="entry name" value="EF_HAND_2"/>
    <property type="match status" value="1"/>
</dbReference>
<keyword evidence="3" id="KW-1185">Reference proteome</keyword>
<dbReference type="Gene3D" id="3.40.50.450">
    <property type="match status" value="1"/>
</dbReference>
<dbReference type="Proteomes" id="UP001359485">
    <property type="component" value="Unassembled WGS sequence"/>
</dbReference>
<dbReference type="EMBL" id="JAWJWF010000001">
    <property type="protein sequence ID" value="KAK6640735.1"/>
    <property type="molecule type" value="Genomic_DNA"/>
</dbReference>
<dbReference type="PANTHER" id="PTHR36300:SF1">
    <property type="entry name" value="RAW, ISOFORM A"/>
    <property type="match status" value="1"/>
</dbReference>
<dbReference type="Gene3D" id="1.10.238.10">
    <property type="entry name" value="EF-hand"/>
    <property type="match status" value="1"/>
</dbReference>
<protein>
    <recommendedName>
        <fullName evidence="1">EF-hand domain-containing protein</fullName>
    </recommendedName>
</protein>
<evidence type="ECO:0000313" key="3">
    <source>
        <dbReference type="Proteomes" id="UP001359485"/>
    </source>
</evidence>
<dbReference type="Pfam" id="PF15891">
    <property type="entry name" value="Nuc_deoxyri_tr2"/>
    <property type="match status" value="2"/>
</dbReference>
<accession>A0ABR1BDE2</accession>
<dbReference type="InterPro" id="IPR002048">
    <property type="entry name" value="EF_hand_dom"/>
</dbReference>
<gene>
    <name evidence="2" type="ORF">RUM44_012432</name>
</gene>